<evidence type="ECO:0000313" key="3">
    <source>
        <dbReference type="Proteomes" id="UP000003879"/>
    </source>
</evidence>
<evidence type="ECO:0000313" key="2">
    <source>
        <dbReference type="EMBL" id="EIY98760.1"/>
    </source>
</evidence>
<dbReference type="PATRIC" id="fig|997883.3.peg.1303"/>
<dbReference type="PANTHER" id="PTHR30535:SF34">
    <property type="entry name" value="MOLYBDATE-BINDING PROTEIN MOLA"/>
    <property type="match status" value="1"/>
</dbReference>
<dbReference type="InterPro" id="IPR050902">
    <property type="entry name" value="ABC_Transporter_SBP"/>
</dbReference>
<dbReference type="Gene3D" id="3.40.50.1980">
    <property type="entry name" value="Nitrogenase molybdenum iron protein domain"/>
    <property type="match status" value="2"/>
</dbReference>
<protein>
    <recommendedName>
        <fullName evidence="1">Fe/B12 periplasmic-binding domain-containing protein</fullName>
    </recommendedName>
</protein>
<accession>A0A0E2B4G6</accession>
<dbReference type="InterPro" id="IPR002491">
    <property type="entry name" value="ABC_transptr_periplasmic_BD"/>
</dbReference>
<dbReference type="SUPFAM" id="SSF53807">
    <property type="entry name" value="Helical backbone' metal receptor"/>
    <property type="match status" value="1"/>
</dbReference>
<sequence length="392" mass="44052">MYFCATTIQNSDMMTRFSFVLFALISLLLTACQDKQKVVSNTENGTSVPLSYAQGFGITHSSGYTTITVYNPWKPGEIYDTYYLVKNEGQAVPTDGLKVVIPLKSIMTNSATHLGFLELLGELDKVTGVCNSNYIYNPTILQGVKDGTIKDLGDAFNLDIENLLLLHPQAVMTSAYNAEDENGRRMKQTGLPILYNIEWQEKSILGRAEWIKFIGAFFDKEKLADSIFSQIAEQYNEIKKKAEKLSYAPSILSGQDYRGTWSMPSGRSYNAQLFRDAGANYYYANDTTVSGSISSSIEEALIHFNQADIWVGVQANTLEDLGKMDPKYKLFKSYKNGNVYHINKRTNITGGNDYWESGVARPDLLLNDMIKIVHPSLLPEYELTYMDKLKSK</sequence>
<proteinExistence type="predicted"/>
<dbReference type="GO" id="GO:0071281">
    <property type="term" value="P:cellular response to iron ion"/>
    <property type="evidence" value="ECO:0007669"/>
    <property type="project" value="TreeGrafter"/>
</dbReference>
<name>A0A0E2B4G6_BACFG</name>
<feature type="domain" description="Fe/B12 periplasmic-binding" evidence="1">
    <location>
        <begin position="105"/>
        <end position="377"/>
    </location>
</feature>
<comment type="caution">
    <text evidence="2">The sequence shown here is derived from an EMBL/GenBank/DDBJ whole genome shotgun (WGS) entry which is preliminary data.</text>
</comment>
<dbReference type="Pfam" id="PF01497">
    <property type="entry name" value="Peripla_BP_2"/>
    <property type="match status" value="1"/>
</dbReference>
<dbReference type="Proteomes" id="UP000003879">
    <property type="component" value="Unassembled WGS sequence"/>
</dbReference>
<dbReference type="EMBL" id="AGXN01000006">
    <property type="protein sequence ID" value="EIY98760.1"/>
    <property type="molecule type" value="Genomic_DNA"/>
</dbReference>
<reference evidence="2 3" key="1">
    <citation type="submission" date="2012-02" db="EMBL/GenBank/DDBJ databases">
        <title>The Genome Sequence of Bacteroides fragilis CL07T12C05.</title>
        <authorList>
            <consortium name="The Broad Institute Genome Sequencing Platform"/>
            <person name="Earl A."/>
            <person name="Ward D."/>
            <person name="Feldgarden M."/>
            <person name="Gevers D."/>
            <person name="Zitomersky N.L."/>
            <person name="Coyne M.J."/>
            <person name="Comstock L.E."/>
            <person name="Young S.K."/>
            <person name="Zeng Q."/>
            <person name="Gargeya S."/>
            <person name="Fitzgerald M."/>
            <person name="Haas B."/>
            <person name="Abouelleil A."/>
            <person name="Alvarado L."/>
            <person name="Arachchi H.M."/>
            <person name="Berlin A."/>
            <person name="Chapman S.B."/>
            <person name="Gearin G."/>
            <person name="Goldberg J."/>
            <person name="Griggs A."/>
            <person name="Gujja S."/>
            <person name="Hansen M."/>
            <person name="Heiman D."/>
            <person name="Howarth C."/>
            <person name="Larimer J."/>
            <person name="Lui A."/>
            <person name="MacDonald P.J.P."/>
            <person name="McCowen C."/>
            <person name="Montmayeur A."/>
            <person name="Murphy C."/>
            <person name="Neiman D."/>
            <person name="Pearson M."/>
            <person name="Priest M."/>
            <person name="Roberts A."/>
            <person name="Saif S."/>
            <person name="Shea T."/>
            <person name="Sisk P."/>
            <person name="Stolte C."/>
            <person name="Sykes S."/>
            <person name="Wortman J."/>
            <person name="Nusbaum C."/>
            <person name="Birren B."/>
        </authorList>
    </citation>
    <scope>NUCLEOTIDE SEQUENCE [LARGE SCALE GENOMIC DNA]</scope>
    <source>
        <strain evidence="2 3">CL07T12C05</strain>
    </source>
</reference>
<organism evidence="2 3">
    <name type="scientific">Bacteroides fragilis CL07T12C05</name>
    <dbReference type="NCBI Taxonomy" id="997883"/>
    <lineage>
        <taxon>Bacteria</taxon>
        <taxon>Pseudomonadati</taxon>
        <taxon>Bacteroidota</taxon>
        <taxon>Bacteroidia</taxon>
        <taxon>Bacteroidales</taxon>
        <taxon>Bacteroidaceae</taxon>
        <taxon>Bacteroides</taxon>
    </lineage>
</organism>
<dbReference type="AlphaFoldDB" id="A0A0E2B4G6"/>
<dbReference type="HOGENOM" id="CLU_025776_1_0_10"/>
<dbReference type="PANTHER" id="PTHR30535">
    <property type="entry name" value="VITAMIN B12-BINDING PROTEIN"/>
    <property type="match status" value="1"/>
</dbReference>
<dbReference type="PROSITE" id="PS50983">
    <property type="entry name" value="FE_B12_PBP"/>
    <property type="match status" value="1"/>
</dbReference>
<evidence type="ECO:0000259" key="1">
    <source>
        <dbReference type="PROSITE" id="PS50983"/>
    </source>
</evidence>
<gene>
    <name evidence="2" type="ORF">HMPREF1056_01234</name>
</gene>